<feature type="non-terminal residue" evidence="1">
    <location>
        <position position="56"/>
    </location>
</feature>
<feature type="non-terminal residue" evidence="1">
    <location>
        <position position="1"/>
    </location>
</feature>
<name>A0AAD7Z963_DIPPU</name>
<gene>
    <name evidence="1" type="ORF">L9F63_007026</name>
</gene>
<evidence type="ECO:0000313" key="1">
    <source>
        <dbReference type="EMBL" id="KAJ9576061.1"/>
    </source>
</evidence>
<organism evidence="1 2">
    <name type="scientific">Diploptera punctata</name>
    <name type="common">Pacific beetle cockroach</name>
    <dbReference type="NCBI Taxonomy" id="6984"/>
    <lineage>
        <taxon>Eukaryota</taxon>
        <taxon>Metazoa</taxon>
        <taxon>Ecdysozoa</taxon>
        <taxon>Arthropoda</taxon>
        <taxon>Hexapoda</taxon>
        <taxon>Insecta</taxon>
        <taxon>Pterygota</taxon>
        <taxon>Neoptera</taxon>
        <taxon>Polyneoptera</taxon>
        <taxon>Dictyoptera</taxon>
        <taxon>Blattodea</taxon>
        <taxon>Blaberoidea</taxon>
        <taxon>Blaberidae</taxon>
        <taxon>Diplopterinae</taxon>
        <taxon>Diploptera</taxon>
    </lineage>
</organism>
<reference evidence="1" key="1">
    <citation type="journal article" date="2023" name="IScience">
        <title>Live-bearing cockroach genome reveals convergent evolutionary mechanisms linked to viviparity in insects and beyond.</title>
        <authorList>
            <person name="Fouks B."/>
            <person name="Harrison M.C."/>
            <person name="Mikhailova A.A."/>
            <person name="Marchal E."/>
            <person name="English S."/>
            <person name="Carruthers M."/>
            <person name="Jennings E.C."/>
            <person name="Chiamaka E.L."/>
            <person name="Frigard R.A."/>
            <person name="Pippel M."/>
            <person name="Attardo G.M."/>
            <person name="Benoit J.B."/>
            <person name="Bornberg-Bauer E."/>
            <person name="Tobe S.S."/>
        </authorList>
    </citation>
    <scope>NUCLEOTIDE SEQUENCE</scope>
    <source>
        <strain evidence="1">Stay&amp;Tobe</strain>
    </source>
</reference>
<sequence length="56" mass="6340">NNHNNDVIELYRICEHDYLLFAAKLHTDGDDDTATEDSIILSSSNFVTLPTYHVST</sequence>
<evidence type="ECO:0000313" key="2">
    <source>
        <dbReference type="Proteomes" id="UP001233999"/>
    </source>
</evidence>
<comment type="caution">
    <text evidence="1">The sequence shown here is derived from an EMBL/GenBank/DDBJ whole genome shotgun (WGS) entry which is preliminary data.</text>
</comment>
<accession>A0AAD7Z963</accession>
<keyword evidence="2" id="KW-1185">Reference proteome</keyword>
<reference evidence="1" key="2">
    <citation type="submission" date="2023-05" db="EMBL/GenBank/DDBJ databases">
        <authorList>
            <person name="Fouks B."/>
        </authorList>
    </citation>
    <scope>NUCLEOTIDE SEQUENCE</scope>
    <source>
        <strain evidence="1">Stay&amp;Tobe</strain>
        <tissue evidence="1">Testes</tissue>
    </source>
</reference>
<dbReference type="EMBL" id="JASPKZ010009809">
    <property type="protein sequence ID" value="KAJ9576061.1"/>
    <property type="molecule type" value="Genomic_DNA"/>
</dbReference>
<dbReference type="Proteomes" id="UP001233999">
    <property type="component" value="Unassembled WGS sequence"/>
</dbReference>
<protein>
    <submittedName>
        <fullName evidence="1">Uncharacterized protein</fullName>
    </submittedName>
</protein>
<proteinExistence type="predicted"/>
<dbReference type="AlphaFoldDB" id="A0AAD7Z963"/>